<reference evidence="2" key="1">
    <citation type="journal article" date="2017" name="Nature">
        <title>The sunflower genome provides insights into oil metabolism, flowering and Asterid evolution.</title>
        <authorList>
            <person name="Badouin H."/>
            <person name="Gouzy J."/>
            <person name="Grassa C.J."/>
            <person name="Murat F."/>
            <person name="Staton S.E."/>
            <person name="Cottret L."/>
            <person name="Lelandais-Briere C."/>
            <person name="Owens G.L."/>
            <person name="Carrere S."/>
            <person name="Mayjonade B."/>
            <person name="Legrand L."/>
            <person name="Gill N."/>
            <person name="Kane N.C."/>
            <person name="Bowers J.E."/>
            <person name="Hubner S."/>
            <person name="Bellec A."/>
            <person name="Berard A."/>
            <person name="Berges H."/>
            <person name="Blanchet N."/>
            <person name="Boniface M.C."/>
            <person name="Brunel D."/>
            <person name="Catrice O."/>
            <person name="Chaidir N."/>
            <person name="Claudel C."/>
            <person name="Donnadieu C."/>
            <person name="Faraut T."/>
            <person name="Fievet G."/>
            <person name="Helmstetter N."/>
            <person name="King M."/>
            <person name="Knapp S.J."/>
            <person name="Lai Z."/>
            <person name="Le Paslier M.C."/>
            <person name="Lippi Y."/>
            <person name="Lorenzon L."/>
            <person name="Mandel J.R."/>
            <person name="Marage G."/>
            <person name="Marchand G."/>
            <person name="Marquand E."/>
            <person name="Bret-Mestries E."/>
            <person name="Morien E."/>
            <person name="Nambeesan S."/>
            <person name="Nguyen T."/>
            <person name="Pegot-Espagnet P."/>
            <person name="Pouilly N."/>
            <person name="Raftis F."/>
            <person name="Sallet E."/>
            <person name="Schiex T."/>
            <person name="Thomas J."/>
            <person name="Vandecasteele C."/>
            <person name="Vares D."/>
            <person name="Vear F."/>
            <person name="Vautrin S."/>
            <person name="Crespi M."/>
            <person name="Mangin B."/>
            <person name="Burke J.M."/>
            <person name="Salse J."/>
            <person name="Munos S."/>
            <person name="Vincourt P."/>
            <person name="Rieseberg L.H."/>
            <person name="Langlade N.B."/>
        </authorList>
    </citation>
    <scope>NUCLEOTIDE SEQUENCE [LARGE SCALE GENOMIC DNA]</scope>
    <source>
        <strain evidence="2">cv. SF193</strain>
    </source>
</reference>
<dbReference type="Proteomes" id="UP000215914">
    <property type="component" value="Chromosome 10"/>
</dbReference>
<sequence length="54" mass="6112">MVTICCLGRKGERCHLLLIEGKDDEGHFFDDSSTTTVSLRSSSLKSTQLKKRPW</sequence>
<name>A0A251TN24_HELAN</name>
<organism evidence="1 2">
    <name type="scientific">Helianthus annuus</name>
    <name type="common">Common sunflower</name>
    <dbReference type="NCBI Taxonomy" id="4232"/>
    <lineage>
        <taxon>Eukaryota</taxon>
        <taxon>Viridiplantae</taxon>
        <taxon>Streptophyta</taxon>
        <taxon>Embryophyta</taxon>
        <taxon>Tracheophyta</taxon>
        <taxon>Spermatophyta</taxon>
        <taxon>Magnoliopsida</taxon>
        <taxon>eudicotyledons</taxon>
        <taxon>Gunneridae</taxon>
        <taxon>Pentapetalae</taxon>
        <taxon>asterids</taxon>
        <taxon>campanulids</taxon>
        <taxon>Asterales</taxon>
        <taxon>Asteraceae</taxon>
        <taxon>Asteroideae</taxon>
        <taxon>Heliantheae alliance</taxon>
        <taxon>Heliantheae</taxon>
        <taxon>Helianthus</taxon>
    </lineage>
</organism>
<dbReference type="InParanoid" id="A0A251TN24"/>
<gene>
    <name evidence="1" type="ORF">HannXRQ_Chr10g0304671</name>
</gene>
<evidence type="ECO:0000313" key="1">
    <source>
        <dbReference type="EMBL" id="OTG11976.1"/>
    </source>
</evidence>
<accession>A0A251TN24</accession>
<keyword evidence="2" id="KW-1185">Reference proteome</keyword>
<dbReference type="EMBL" id="CM007899">
    <property type="protein sequence ID" value="OTG11976.1"/>
    <property type="molecule type" value="Genomic_DNA"/>
</dbReference>
<protein>
    <submittedName>
        <fullName evidence="1">Uncharacterized protein</fullName>
    </submittedName>
</protein>
<evidence type="ECO:0000313" key="2">
    <source>
        <dbReference type="Proteomes" id="UP000215914"/>
    </source>
</evidence>
<proteinExistence type="predicted"/>
<dbReference type="AlphaFoldDB" id="A0A251TN24"/>